<dbReference type="GO" id="GO:0008237">
    <property type="term" value="F:metallopeptidase activity"/>
    <property type="evidence" value="ECO:0007669"/>
    <property type="project" value="UniProtKB-KW"/>
</dbReference>
<dbReference type="GO" id="GO:0080120">
    <property type="term" value="P:CAAX-box protein maturation"/>
    <property type="evidence" value="ECO:0007669"/>
    <property type="project" value="UniProtKB-ARBA"/>
</dbReference>
<accession>A0AA42KUK6</accession>
<dbReference type="Proteomes" id="UP001158087">
    <property type="component" value="Unassembled WGS sequence"/>
</dbReference>
<evidence type="ECO:0000313" key="3">
    <source>
        <dbReference type="EMBL" id="MDH0127090.1"/>
    </source>
</evidence>
<keyword evidence="1" id="KW-0812">Transmembrane</keyword>
<sequence length="143" mass="15437">MPWLLLGAGLGLIAFTLSHLIEHVYFSFITEINNQADFPAAAKAGLVSLSLLTFSGAILTPFGEEVVFRGVIANGLNRYVAWAGILGSALVFATVHGPSVIFFNALMAGILTGTLFRKTNSVWPGFVTHVIYNGIWLIAYSYQ</sequence>
<feature type="transmembrane region" description="Helical" evidence="1">
    <location>
        <begin position="79"/>
        <end position="103"/>
    </location>
</feature>
<feature type="domain" description="CAAX prenyl protease 2/Lysostaphin resistance protein A-like" evidence="2">
    <location>
        <begin position="50"/>
        <end position="134"/>
    </location>
</feature>
<reference evidence="3" key="1">
    <citation type="submission" date="2022-09" db="EMBL/GenBank/DDBJ databases">
        <title>Intensive care unit water sources are persistently colonized with multi-drug resistant bacteria and are the site of extensive horizontal gene transfer of antibiotic resistance genes.</title>
        <authorList>
            <person name="Diorio-Toth L."/>
        </authorList>
    </citation>
    <scope>NUCLEOTIDE SEQUENCE</scope>
    <source>
        <strain evidence="3">GD04153</strain>
    </source>
</reference>
<feature type="transmembrane region" description="Helical" evidence="1">
    <location>
        <begin position="123"/>
        <end position="142"/>
    </location>
</feature>
<dbReference type="PANTHER" id="PTHR36435:SF1">
    <property type="entry name" value="CAAX AMINO TERMINAL PROTEASE FAMILY PROTEIN"/>
    <property type="match status" value="1"/>
</dbReference>
<evidence type="ECO:0000256" key="1">
    <source>
        <dbReference type="SAM" id="Phobius"/>
    </source>
</evidence>
<dbReference type="Pfam" id="PF02517">
    <property type="entry name" value="Rce1-like"/>
    <property type="match status" value="1"/>
</dbReference>
<keyword evidence="3" id="KW-0378">Hydrolase</keyword>
<feature type="transmembrane region" description="Helical" evidence="1">
    <location>
        <begin position="44"/>
        <end position="67"/>
    </location>
</feature>
<dbReference type="GO" id="GO:0004175">
    <property type="term" value="F:endopeptidase activity"/>
    <property type="evidence" value="ECO:0007669"/>
    <property type="project" value="UniProtKB-ARBA"/>
</dbReference>
<name>A0AA42KUK6_9HYPH</name>
<keyword evidence="1" id="KW-1133">Transmembrane helix</keyword>
<protein>
    <submittedName>
        <fullName evidence="3">CPBP family intramembrane metalloprotease</fullName>
    </submittedName>
</protein>
<proteinExistence type="predicted"/>
<dbReference type="InterPro" id="IPR052710">
    <property type="entry name" value="CAAX_protease"/>
</dbReference>
<dbReference type="InterPro" id="IPR003675">
    <property type="entry name" value="Rce1/LyrA-like_dom"/>
</dbReference>
<gene>
    <name evidence="3" type="ORF">N7376_24280</name>
</gene>
<keyword evidence="1" id="KW-0472">Membrane</keyword>
<keyword evidence="3" id="KW-0482">Metalloprotease</keyword>
<evidence type="ECO:0000313" key="4">
    <source>
        <dbReference type="Proteomes" id="UP001158087"/>
    </source>
</evidence>
<keyword evidence="3" id="KW-0645">Protease</keyword>
<dbReference type="AlphaFoldDB" id="A0AA42KUK6"/>
<evidence type="ECO:0000259" key="2">
    <source>
        <dbReference type="Pfam" id="PF02517"/>
    </source>
</evidence>
<dbReference type="PANTHER" id="PTHR36435">
    <property type="entry name" value="SLR1288 PROTEIN"/>
    <property type="match status" value="1"/>
</dbReference>
<comment type="caution">
    <text evidence="3">The sequence shown here is derived from an EMBL/GenBank/DDBJ whole genome shotgun (WGS) entry which is preliminary data.</text>
</comment>
<organism evidence="3 4">
    <name type="scientific">Brucella intermedia GD04153</name>
    <dbReference type="NCBI Taxonomy" id="2975438"/>
    <lineage>
        <taxon>Bacteria</taxon>
        <taxon>Pseudomonadati</taxon>
        <taxon>Pseudomonadota</taxon>
        <taxon>Alphaproteobacteria</taxon>
        <taxon>Hyphomicrobiales</taxon>
        <taxon>Brucellaceae</taxon>
        <taxon>Brucella/Ochrobactrum group</taxon>
        <taxon>Brucella</taxon>
    </lineage>
</organism>
<dbReference type="EMBL" id="JAODYY010000026">
    <property type="protein sequence ID" value="MDH0127090.1"/>
    <property type="molecule type" value="Genomic_DNA"/>
</dbReference>